<dbReference type="Gene3D" id="3.90.79.10">
    <property type="entry name" value="Nucleoside Triphosphate Pyrophosphohydrolase"/>
    <property type="match status" value="1"/>
</dbReference>
<feature type="transmembrane region" description="Helical" evidence="5">
    <location>
        <begin position="181"/>
        <end position="202"/>
    </location>
</feature>
<keyword evidence="4" id="KW-0106">Calcium</keyword>
<dbReference type="CDD" id="cd00051">
    <property type="entry name" value="EFh"/>
    <property type="match status" value="2"/>
</dbReference>
<evidence type="ECO:0000259" key="6">
    <source>
        <dbReference type="PROSITE" id="PS50222"/>
    </source>
</evidence>
<protein>
    <submittedName>
        <fullName evidence="8">NUDT8 protein</fullName>
    </submittedName>
</protein>
<feature type="transmembrane region" description="Helical" evidence="5">
    <location>
        <begin position="595"/>
        <end position="617"/>
    </location>
</feature>
<dbReference type="Pfam" id="PF01554">
    <property type="entry name" value="MatE"/>
    <property type="match status" value="2"/>
</dbReference>
<evidence type="ECO:0000313" key="8">
    <source>
        <dbReference type="EMBL" id="CAE7432430.1"/>
    </source>
</evidence>
<dbReference type="InterPro" id="IPR018247">
    <property type="entry name" value="EF_Hand_1_Ca_BS"/>
</dbReference>
<dbReference type="SMART" id="SM00054">
    <property type="entry name" value="EFh"/>
    <property type="match status" value="8"/>
</dbReference>
<comment type="similarity">
    <text evidence="1">Belongs to the Nudix hydrolase family.</text>
</comment>
<feature type="domain" description="Nudix hydrolase" evidence="7">
    <location>
        <begin position="896"/>
        <end position="1033"/>
    </location>
</feature>
<dbReference type="Pfam" id="PF00036">
    <property type="entry name" value="EF-hand_1"/>
    <property type="match status" value="1"/>
</dbReference>
<dbReference type="InterPro" id="IPR000086">
    <property type="entry name" value="NUDIX_hydrolase_dom"/>
</dbReference>
<keyword evidence="5" id="KW-0812">Transmembrane</keyword>
<dbReference type="Gene3D" id="3.90.950.20">
    <property type="entry name" value="CinA-like"/>
    <property type="match status" value="1"/>
</dbReference>
<dbReference type="GO" id="GO:0047631">
    <property type="term" value="F:ADP-ribose diphosphatase activity"/>
    <property type="evidence" value="ECO:0007669"/>
    <property type="project" value="TreeGrafter"/>
</dbReference>
<proteinExistence type="inferred from homology"/>
<dbReference type="CDD" id="cd04670">
    <property type="entry name" value="NUDIX_ASFGF2_Nudt6"/>
    <property type="match status" value="1"/>
</dbReference>
<dbReference type="SUPFAM" id="SSF47473">
    <property type="entry name" value="EF-hand"/>
    <property type="match status" value="4"/>
</dbReference>
<feature type="transmembrane region" description="Helical" evidence="5">
    <location>
        <begin position="239"/>
        <end position="259"/>
    </location>
</feature>
<gene>
    <name evidence="8" type="primary">NUDT8</name>
    <name evidence="8" type="ORF">SNAT2548_LOCUS23508</name>
</gene>
<feature type="transmembrane region" description="Helical" evidence="5">
    <location>
        <begin position="346"/>
        <end position="366"/>
    </location>
</feature>
<evidence type="ECO:0000259" key="7">
    <source>
        <dbReference type="PROSITE" id="PS51462"/>
    </source>
</evidence>
<dbReference type="GO" id="GO:0005509">
    <property type="term" value="F:calcium ion binding"/>
    <property type="evidence" value="ECO:0007669"/>
    <property type="project" value="InterPro"/>
</dbReference>
<feature type="transmembrane region" description="Helical" evidence="5">
    <location>
        <begin position="1750"/>
        <end position="1767"/>
    </location>
</feature>
<dbReference type="InterPro" id="IPR036653">
    <property type="entry name" value="CinA-like_C"/>
</dbReference>
<dbReference type="Gene3D" id="1.10.238.10">
    <property type="entry name" value="EF-hand"/>
    <property type="match status" value="5"/>
</dbReference>
<feature type="domain" description="EF-hand" evidence="6">
    <location>
        <begin position="1372"/>
        <end position="1407"/>
    </location>
</feature>
<dbReference type="InterPro" id="IPR020084">
    <property type="entry name" value="NUDIX_hydrolase_CS"/>
</dbReference>
<dbReference type="Pfam" id="PF00293">
    <property type="entry name" value="NUDIX"/>
    <property type="match status" value="1"/>
</dbReference>
<dbReference type="InterPro" id="IPR015797">
    <property type="entry name" value="NUDIX_hydrolase-like_dom_sf"/>
</dbReference>
<feature type="transmembrane region" description="Helical" evidence="5">
    <location>
        <begin position="455"/>
        <end position="472"/>
    </location>
</feature>
<dbReference type="GO" id="GO:0015297">
    <property type="term" value="F:antiporter activity"/>
    <property type="evidence" value="ECO:0007669"/>
    <property type="project" value="InterPro"/>
</dbReference>
<feature type="domain" description="EF-hand" evidence="6">
    <location>
        <begin position="545"/>
        <end position="580"/>
    </location>
</feature>
<dbReference type="Proteomes" id="UP000604046">
    <property type="component" value="Unassembled WGS sequence"/>
</dbReference>
<dbReference type="PROSITE" id="PS51462">
    <property type="entry name" value="NUDIX"/>
    <property type="match status" value="1"/>
</dbReference>
<feature type="transmembrane region" description="Helical" evidence="5">
    <location>
        <begin position="1799"/>
        <end position="1824"/>
    </location>
</feature>
<accession>A0A812RBF5</accession>
<comment type="caution">
    <text evidence="8">The sequence shown here is derived from an EMBL/GenBank/DDBJ whole genome shotgun (WGS) entry which is preliminary data.</text>
</comment>
<feature type="transmembrane region" description="Helical" evidence="5">
    <location>
        <begin position="378"/>
        <end position="396"/>
    </location>
</feature>
<dbReference type="InterPro" id="IPR002528">
    <property type="entry name" value="MATE_fam"/>
</dbReference>
<feature type="transmembrane region" description="Helical" evidence="5">
    <location>
        <begin position="214"/>
        <end position="233"/>
    </location>
</feature>
<dbReference type="SUPFAM" id="SSF55811">
    <property type="entry name" value="Nudix"/>
    <property type="match status" value="1"/>
</dbReference>
<dbReference type="EMBL" id="CAJNDS010002324">
    <property type="protein sequence ID" value="CAE7432430.1"/>
    <property type="molecule type" value="Genomic_DNA"/>
</dbReference>
<keyword evidence="3" id="KW-0378">Hydrolase</keyword>
<dbReference type="InterPro" id="IPR011992">
    <property type="entry name" value="EF-hand-dom_pair"/>
</dbReference>
<dbReference type="SUPFAM" id="SSF142433">
    <property type="entry name" value="CinA-like"/>
    <property type="match status" value="1"/>
</dbReference>
<dbReference type="Pfam" id="PF18290">
    <property type="entry name" value="Nudix_hydro"/>
    <property type="match status" value="1"/>
</dbReference>
<dbReference type="Pfam" id="PF02464">
    <property type="entry name" value="CinA"/>
    <property type="match status" value="1"/>
</dbReference>
<dbReference type="InterPro" id="IPR002048">
    <property type="entry name" value="EF_hand_dom"/>
</dbReference>
<organism evidence="8 9">
    <name type="scientific">Symbiodinium natans</name>
    <dbReference type="NCBI Taxonomy" id="878477"/>
    <lineage>
        <taxon>Eukaryota</taxon>
        <taxon>Sar</taxon>
        <taxon>Alveolata</taxon>
        <taxon>Dinophyceae</taxon>
        <taxon>Suessiales</taxon>
        <taxon>Symbiodiniaceae</taxon>
        <taxon>Symbiodinium</taxon>
    </lineage>
</organism>
<dbReference type="PANTHER" id="PTHR13994">
    <property type="entry name" value="NUDIX HYDROLASE RELATED"/>
    <property type="match status" value="1"/>
</dbReference>
<evidence type="ECO:0000256" key="4">
    <source>
        <dbReference type="ARBA" id="ARBA00022837"/>
    </source>
</evidence>
<dbReference type="InterPro" id="IPR008136">
    <property type="entry name" value="CinA_C"/>
</dbReference>
<dbReference type="OrthoDB" id="447842at2759"/>
<feature type="domain" description="EF-hand" evidence="6">
    <location>
        <begin position="1460"/>
        <end position="1495"/>
    </location>
</feature>
<keyword evidence="9" id="KW-1185">Reference proteome</keyword>
<dbReference type="InterPro" id="IPR040618">
    <property type="entry name" value="Pre-Nudix"/>
</dbReference>
<feature type="domain" description="EF-hand" evidence="6">
    <location>
        <begin position="1547"/>
        <end position="1582"/>
    </location>
</feature>
<keyword evidence="5" id="KW-1133">Transmembrane helix</keyword>
<evidence type="ECO:0000256" key="2">
    <source>
        <dbReference type="ARBA" id="ARBA00010199"/>
    </source>
</evidence>
<dbReference type="GO" id="GO:0042910">
    <property type="term" value="F:xenobiotic transmembrane transporter activity"/>
    <property type="evidence" value="ECO:0007669"/>
    <property type="project" value="InterPro"/>
</dbReference>
<feature type="domain" description="EF-hand" evidence="6">
    <location>
        <begin position="1284"/>
        <end position="1319"/>
    </location>
</feature>
<feature type="transmembrane region" description="Helical" evidence="5">
    <location>
        <begin position="142"/>
        <end position="161"/>
    </location>
</feature>
<dbReference type="InterPro" id="IPR003293">
    <property type="entry name" value="Nudix_hydrolase6-like"/>
</dbReference>
<dbReference type="PROSITE" id="PS50222">
    <property type="entry name" value="EF_HAND_2"/>
    <property type="match status" value="7"/>
</dbReference>
<feature type="domain" description="EF-hand" evidence="6">
    <location>
        <begin position="1195"/>
        <end position="1230"/>
    </location>
</feature>
<dbReference type="GO" id="GO:0051287">
    <property type="term" value="F:NAD binding"/>
    <property type="evidence" value="ECO:0007669"/>
    <property type="project" value="TreeGrafter"/>
</dbReference>
<feature type="domain" description="EF-hand" evidence="6">
    <location>
        <begin position="1107"/>
        <end position="1142"/>
    </location>
</feature>
<feature type="transmembrane region" description="Helical" evidence="5">
    <location>
        <begin position="1723"/>
        <end position="1743"/>
    </location>
</feature>
<name>A0A812RBF5_9DINO</name>
<dbReference type="Pfam" id="PF13833">
    <property type="entry name" value="EF-hand_8"/>
    <property type="match status" value="2"/>
</dbReference>
<dbReference type="Gene3D" id="3.40.630.30">
    <property type="match status" value="1"/>
</dbReference>
<comment type="similarity">
    <text evidence="2">Belongs to the multi antimicrobial extrusion (MATE) (TC 2.A.66.1) family.</text>
</comment>
<feature type="transmembrane region" description="Helical" evidence="5">
    <location>
        <begin position="315"/>
        <end position="334"/>
    </location>
</feature>
<evidence type="ECO:0000313" key="9">
    <source>
        <dbReference type="Proteomes" id="UP000604046"/>
    </source>
</evidence>
<dbReference type="GO" id="GO:0016020">
    <property type="term" value="C:membrane"/>
    <property type="evidence" value="ECO:0007669"/>
    <property type="project" value="InterPro"/>
</dbReference>
<dbReference type="GO" id="GO:0035529">
    <property type="term" value="F:NADH pyrophosphatase activity"/>
    <property type="evidence" value="ECO:0007669"/>
    <property type="project" value="TreeGrafter"/>
</dbReference>
<evidence type="ECO:0000256" key="5">
    <source>
        <dbReference type="SAM" id="Phobius"/>
    </source>
</evidence>
<evidence type="ECO:0000256" key="3">
    <source>
        <dbReference type="ARBA" id="ARBA00022801"/>
    </source>
</evidence>
<sequence length="1836" mass="197351">MLAPAFAWSPAAAAANQRLLQPASAPPTPLPRLRGSVGALRAGRAAKEGSEAKPTRQIFSLAWPAVLGASIDPLLSLLDTYWVSRCLGMLSLAALGPALNVEDWMFDILKTVQVPVRSLTSESVAAGRPEEVQETLSQALCFCWRVGLAVALLGSALSTLLLRLSSVEASSPLLEPAKAYLVPRLCGAPGLLTLIVLQAALSGAFRDTSAVLRLVLLGAGLNALLTPLGVATLHGGTAGAAWATTAACYASAVAAWVLVARRPSSGKPWLPPPGQVFAVAFLGKPSPNQSASSRKNWMALLKANAAMSVRTFSSLTTWLVACAIITKIGVAPLAAHTCMTKTFLMLLYLLYGFQLSAQVLVSADVVRGDPRRARNTAVHAIRLGMVVASFAALSLWRGHDFIASVLVRDETVTAAFATLVPPAMAMLLIYGVMWVADGVLYGLGEYIWTAKCTSYAGAAAVAVMLLLAHRNITAAQVWWSLNIMMAIRAVFGVRKVFFSSSSPLSRRSLQLGQTPDALFDALSAGRQEVRWPDFRDLFAQLEPSLGEDQLQRLWTTFDANADGGISREEFKKQLAQVEASAKPSTTKVDVSEADLLVYLALAVFLTDTVGFAMDPLFRSVALSSRRLSSLAELGAEAAAALKGSKQNVTIFESTTAGLIQAALQSVPGASSYTTCGAVTYGKDKAQAVLGAVDLGVPRPTDGASYKDSKRQWTQRLARYKRQEVGATWCICESGACGPTFTFPDVTQGFTAIFVSGPVEKGLFVESETNEREDNMWGFTKLALDLLAECIEESRGVATVASKQVLVAKEDRYGGVEAEVSGSNSDCSNFAVELRQYLQAWTAAGKKGIWLKVPLAAAACVGPAVAQGFEFHHAKAEYLLLTRWLSEEPNTLPKYSFTQVGVGGVVLNSKGEVLMVQERISPLPQFQGSWKLPGGLADPGEDFAETAAREVQEETGVTGSLLGLVSLRHSHGYRFGQDDIYVVVKLQALEETIRIDPHELSDAQWMSMDRIQSLVAEPGQSWDGKVSENTWQVISNALSGAAIEGSALPNSRGGKMSMLYTEVCSMVTAMLRREGKTQDQLFDALANGRQDVTWSDFHALFAQLVPDLGENQLKELWQHFDKNGDGGVSREEFKHALGAVSRSAEDVAQDVCSRVMAALVREGKSVAQLFDALSGSRNTVQSADFAEFFRSLEPSLTQKQLELLWRTFDKDGDGSVTREEFQLGLQPGTLQREEQQAPQICVRIASALFRQGVAVQQLFQALAGPKEMVVWADFRTRFQQLEPSLEERDLQALWKSFDKDGDGSITKEEFFLALEPATRLVMAKMSDVIARLALALQREGQSVDQLFTALATEQGTVSWTAFCSMFQQWEPSLTENDLQGLWRSFDKDGDGSVSREEFLGALKPTTEAAQAQSEEVCRRVASMLFQNGKSVIQLFDALACGKAVVAFEDFRSLFQQLEPSLTLQDIQILWRAFDKDGDGGVTKQEFIKAMEPSATMVVKKAAEVCSRVGQLLRREGTTLDQLFDSLADGEVMTWDSFCSFFHTLEPSLSEVDLHGLWYTFDKDGDGSVTRQEFVQALAPTMQGGAPTEPKGAPAAASDLSAALWAAMSEVAALRASGVPRGSPALHQAVRQQLAAFDSMQSGFLDAEAFAKALRSYSPALPDMAVEVLRQQVCEADGKVQVDRLAHALACSLCHGGALQSESLGGHILTAQTRDSPRAQAGGPLWRTGALALLLAVGLSSHLAFIPKVANAATGSLLGLLAAPAAWAVTEGFEDYNKLAVKAAKPIAEAPKPAGDGPSDAMQVIGGAGALIVVALFAFAAAVFAGKRDPNERDGKRI</sequence>
<reference evidence="8" key="1">
    <citation type="submission" date="2021-02" db="EMBL/GenBank/DDBJ databases">
        <authorList>
            <person name="Dougan E. K."/>
            <person name="Rhodes N."/>
            <person name="Thang M."/>
            <person name="Chan C."/>
        </authorList>
    </citation>
    <scope>NUCLEOTIDE SEQUENCE</scope>
</reference>
<dbReference type="PROSITE" id="PS00893">
    <property type="entry name" value="NUDIX_BOX"/>
    <property type="match status" value="1"/>
</dbReference>
<feature type="transmembrane region" description="Helical" evidence="5">
    <location>
        <begin position="416"/>
        <end position="443"/>
    </location>
</feature>
<dbReference type="PROSITE" id="PS00018">
    <property type="entry name" value="EF_HAND_1"/>
    <property type="match status" value="4"/>
</dbReference>
<dbReference type="Pfam" id="PF13202">
    <property type="entry name" value="EF-hand_5"/>
    <property type="match status" value="4"/>
</dbReference>
<dbReference type="PRINTS" id="PR01356">
    <property type="entry name" value="GFGPROTEIN"/>
</dbReference>
<feature type="transmembrane region" description="Helical" evidence="5">
    <location>
        <begin position="478"/>
        <end position="497"/>
    </location>
</feature>
<dbReference type="PANTHER" id="PTHR13994:SF13">
    <property type="entry name" value="FI03680P"/>
    <property type="match status" value="1"/>
</dbReference>
<evidence type="ECO:0000256" key="1">
    <source>
        <dbReference type="ARBA" id="ARBA00005582"/>
    </source>
</evidence>
<keyword evidence="5" id="KW-0472">Membrane</keyword>